<protein>
    <recommendedName>
        <fullName evidence="4">Peptide methionine sulfoxide reductase MsrA</fullName>
        <shortName evidence="4">Protein-methionine-S-oxide reductase</shortName>
        <ecNumber evidence="4">1.8.4.11</ecNumber>
    </recommendedName>
    <alternativeName>
        <fullName evidence="4">Peptide-methionine (S)-S-oxide reductase</fullName>
        <shortName evidence="4">Peptide Met(O) reductase</shortName>
    </alternativeName>
</protein>
<comment type="catalytic activity">
    <reaction evidence="2 4">
        <text>L-methionyl-[protein] + [thioredoxin]-disulfide + H2O = L-methionyl-(S)-S-oxide-[protein] + [thioredoxin]-dithiol</text>
        <dbReference type="Rhea" id="RHEA:14217"/>
        <dbReference type="Rhea" id="RHEA-COMP:10698"/>
        <dbReference type="Rhea" id="RHEA-COMP:10700"/>
        <dbReference type="Rhea" id="RHEA-COMP:12313"/>
        <dbReference type="Rhea" id="RHEA-COMP:12315"/>
        <dbReference type="ChEBI" id="CHEBI:15377"/>
        <dbReference type="ChEBI" id="CHEBI:16044"/>
        <dbReference type="ChEBI" id="CHEBI:29950"/>
        <dbReference type="ChEBI" id="CHEBI:44120"/>
        <dbReference type="ChEBI" id="CHEBI:50058"/>
        <dbReference type="EC" id="1.8.4.11"/>
    </reaction>
</comment>
<dbReference type="GO" id="GO:0008113">
    <property type="term" value="F:peptide-methionine (S)-S-oxide reductase activity"/>
    <property type="evidence" value="ECO:0007669"/>
    <property type="project" value="UniProtKB-UniRule"/>
</dbReference>
<feature type="domain" description="Peptide methionine sulphoxide reductase MsrA" evidence="5">
    <location>
        <begin position="10"/>
        <end position="159"/>
    </location>
</feature>
<dbReference type="SUPFAM" id="SSF55068">
    <property type="entry name" value="Peptide methionine sulfoxide reductase"/>
    <property type="match status" value="1"/>
</dbReference>
<dbReference type="Proteomes" id="UP000178558">
    <property type="component" value="Unassembled WGS sequence"/>
</dbReference>
<dbReference type="InterPro" id="IPR036509">
    <property type="entry name" value="Met_Sox_Rdtase_MsrA_sf"/>
</dbReference>
<dbReference type="NCBIfam" id="TIGR00401">
    <property type="entry name" value="msrA"/>
    <property type="match status" value="1"/>
</dbReference>
<dbReference type="HAMAP" id="MF_01401">
    <property type="entry name" value="MsrA"/>
    <property type="match status" value="1"/>
</dbReference>
<dbReference type="Pfam" id="PF01625">
    <property type="entry name" value="PMSR"/>
    <property type="match status" value="1"/>
</dbReference>
<evidence type="ECO:0000256" key="3">
    <source>
        <dbReference type="ARBA" id="ARBA00048782"/>
    </source>
</evidence>
<organism evidence="6 7">
    <name type="scientific">Candidatus Roizmanbacteria bacterium RIFCSPLOWO2_01_FULL_40_42</name>
    <dbReference type="NCBI Taxonomy" id="1802066"/>
    <lineage>
        <taxon>Bacteria</taxon>
        <taxon>Candidatus Roizmaniibacteriota</taxon>
    </lineage>
</organism>
<accession>A0A1F7J6U5</accession>
<evidence type="ECO:0000259" key="5">
    <source>
        <dbReference type="Pfam" id="PF01625"/>
    </source>
</evidence>
<reference evidence="6 7" key="1">
    <citation type="journal article" date="2016" name="Nat. Commun.">
        <title>Thousands of microbial genomes shed light on interconnected biogeochemical processes in an aquifer system.</title>
        <authorList>
            <person name="Anantharaman K."/>
            <person name="Brown C.T."/>
            <person name="Hug L.A."/>
            <person name="Sharon I."/>
            <person name="Castelle C.J."/>
            <person name="Probst A.J."/>
            <person name="Thomas B.C."/>
            <person name="Singh A."/>
            <person name="Wilkins M.J."/>
            <person name="Karaoz U."/>
            <person name="Brodie E.L."/>
            <person name="Williams K.H."/>
            <person name="Hubbard S.S."/>
            <person name="Banfield J.F."/>
        </authorList>
    </citation>
    <scope>NUCLEOTIDE SEQUENCE [LARGE SCALE GENOMIC DNA]</scope>
</reference>
<proteinExistence type="inferred from homology"/>
<dbReference type="InterPro" id="IPR002569">
    <property type="entry name" value="Met_Sox_Rdtase_MsrA_dom"/>
</dbReference>
<evidence type="ECO:0000256" key="2">
    <source>
        <dbReference type="ARBA" id="ARBA00047806"/>
    </source>
</evidence>
<comment type="similarity">
    <text evidence="4">Belongs to the MsrA Met sulfoxide reductase family.</text>
</comment>
<dbReference type="EC" id="1.8.4.11" evidence="4"/>
<dbReference type="GO" id="GO:0033744">
    <property type="term" value="F:L-methionine:thioredoxin-disulfide S-oxidoreductase activity"/>
    <property type="evidence" value="ECO:0007669"/>
    <property type="project" value="RHEA"/>
</dbReference>
<dbReference type="Gene3D" id="3.30.1060.10">
    <property type="entry name" value="Peptide methionine sulphoxide reductase MsrA"/>
    <property type="match status" value="1"/>
</dbReference>
<dbReference type="PANTHER" id="PTHR43774">
    <property type="entry name" value="PEPTIDE METHIONINE SULFOXIDE REDUCTASE"/>
    <property type="match status" value="1"/>
</dbReference>
<name>A0A1F7J6U5_9BACT</name>
<evidence type="ECO:0000313" key="6">
    <source>
        <dbReference type="EMBL" id="OGK51308.1"/>
    </source>
</evidence>
<sequence length="164" mass="18977">MKTENNKLEKATFGAGCFWSIEEMFHHVDGVKETVVGYMGGKTENPDYELICGGNTGHAEVVQIMYDPNIVSYEKLLKVFWDIHNPTTLNRQGWDVGDQYRSAIFYHNDKQKELADKSKEGVEKSGRWKNPIVTQIVPAQTFWKAEDYHQKYLHKRGLTSCRFI</sequence>
<evidence type="ECO:0000256" key="4">
    <source>
        <dbReference type="HAMAP-Rule" id="MF_01401"/>
    </source>
</evidence>
<dbReference type="EMBL" id="MGAQ01000001">
    <property type="protein sequence ID" value="OGK51308.1"/>
    <property type="molecule type" value="Genomic_DNA"/>
</dbReference>
<evidence type="ECO:0000256" key="1">
    <source>
        <dbReference type="ARBA" id="ARBA00023002"/>
    </source>
</evidence>
<evidence type="ECO:0000313" key="7">
    <source>
        <dbReference type="Proteomes" id="UP000178558"/>
    </source>
</evidence>
<dbReference type="PANTHER" id="PTHR43774:SF1">
    <property type="entry name" value="PEPTIDE METHIONINE SULFOXIDE REDUCTASE MSRA 2"/>
    <property type="match status" value="1"/>
</dbReference>
<dbReference type="AlphaFoldDB" id="A0A1F7J6U5"/>
<gene>
    <name evidence="4" type="primary">msrA</name>
    <name evidence="6" type="ORF">A3B50_02585</name>
</gene>
<comment type="catalytic activity">
    <reaction evidence="3 4">
        <text>[thioredoxin]-disulfide + L-methionine + H2O = L-methionine (S)-S-oxide + [thioredoxin]-dithiol</text>
        <dbReference type="Rhea" id="RHEA:19993"/>
        <dbReference type="Rhea" id="RHEA-COMP:10698"/>
        <dbReference type="Rhea" id="RHEA-COMP:10700"/>
        <dbReference type="ChEBI" id="CHEBI:15377"/>
        <dbReference type="ChEBI" id="CHEBI:29950"/>
        <dbReference type="ChEBI" id="CHEBI:50058"/>
        <dbReference type="ChEBI" id="CHEBI:57844"/>
        <dbReference type="ChEBI" id="CHEBI:58772"/>
        <dbReference type="EC" id="1.8.4.11"/>
    </reaction>
</comment>
<feature type="active site" evidence="4">
    <location>
        <position position="17"/>
    </location>
</feature>
<comment type="caution">
    <text evidence="6">The sequence shown here is derived from an EMBL/GenBank/DDBJ whole genome shotgun (WGS) entry which is preliminary data.</text>
</comment>
<keyword evidence="1 4" id="KW-0560">Oxidoreductase</keyword>
<comment type="function">
    <text evidence="4">Has an important function as a repair enzyme for proteins that have been inactivated by oxidation. Catalyzes the reversible oxidation-reduction of methionine sulfoxide in proteins to methionine.</text>
</comment>